<dbReference type="Proteomes" id="UP001642464">
    <property type="component" value="Unassembled WGS sequence"/>
</dbReference>
<evidence type="ECO:0000256" key="4">
    <source>
        <dbReference type="SAM" id="MobiDB-lite"/>
    </source>
</evidence>
<feature type="compositionally biased region" description="Basic and acidic residues" evidence="4">
    <location>
        <begin position="156"/>
        <end position="165"/>
    </location>
</feature>
<comment type="subcellular location">
    <subcellularLocation>
        <location evidence="1">Nucleus</location>
    </subcellularLocation>
</comment>
<name>A0ABP0RWD0_9DINO</name>
<evidence type="ECO:0000259" key="5">
    <source>
        <dbReference type="Pfam" id="PF09368"/>
    </source>
</evidence>
<reference evidence="6 7" key="1">
    <citation type="submission" date="2024-02" db="EMBL/GenBank/DDBJ databases">
        <authorList>
            <person name="Chen Y."/>
            <person name="Shah S."/>
            <person name="Dougan E. K."/>
            <person name="Thang M."/>
            <person name="Chan C."/>
        </authorList>
    </citation>
    <scope>NUCLEOTIDE SEQUENCE [LARGE SCALE GENOMIC DNA]</scope>
</reference>
<feature type="compositionally biased region" description="Basic and acidic residues" evidence="4">
    <location>
        <begin position="230"/>
        <end position="240"/>
    </location>
</feature>
<proteinExistence type="inferred from homology"/>
<dbReference type="PANTHER" id="PTHR13237">
    <property type="entry name" value="SOMETHING ABOUT SILENCING PROTEIN 10-RELATED"/>
    <property type="match status" value="1"/>
</dbReference>
<keyword evidence="3" id="KW-0539">Nucleus</keyword>
<keyword evidence="7" id="KW-1185">Reference proteome</keyword>
<feature type="domain" description="Sas10 C-terminal" evidence="5">
    <location>
        <begin position="237"/>
        <end position="312"/>
    </location>
</feature>
<protein>
    <submittedName>
        <fullName evidence="6">Something about silencing protein 10</fullName>
    </submittedName>
</protein>
<feature type="region of interest" description="Disordered" evidence="4">
    <location>
        <begin position="229"/>
        <end position="250"/>
    </location>
</feature>
<evidence type="ECO:0000256" key="1">
    <source>
        <dbReference type="ARBA" id="ARBA00004123"/>
    </source>
</evidence>
<gene>
    <name evidence="6" type="ORF">SCF082_LOCUS48672</name>
</gene>
<comment type="similarity">
    <text evidence="2">Belongs to the SAS10 family.</text>
</comment>
<dbReference type="EMBL" id="CAXAMM010042350">
    <property type="protein sequence ID" value="CAK9104284.1"/>
    <property type="molecule type" value="Genomic_DNA"/>
</dbReference>
<dbReference type="InterPro" id="IPR018972">
    <property type="entry name" value="Sas10_C_dom"/>
</dbReference>
<feature type="compositionally biased region" description="Polar residues" evidence="4">
    <location>
        <begin position="129"/>
        <end position="139"/>
    </location>
</feature>
<evidence type="ECO:0000313" key="7">
    <source>
        <dbReference type="Proteomes" id="UP001642464"/>
    </source>
</evidence>
<dbReference type="Pfam" id="PF09368">
    <property type="entry name" value="Sas10"/>
    <property type="match status" value="1"/>
</dbReference>
<feature type="region of interest" description="Disordered" evidence="4">
    <location>
        <begin position="82"/>
        <end position="165"/>
    </location>
</feature>
<organism evidence="6 7">
    <name type="scientific">Durusdinium trenchii</name>
    <dbReference type="NCBI Taxonomy" id="1381693"/>
    <lineage>
        <taxon>Eukaryota</taxon>
        <taxon>Sar</taxon>
        <taxon>Alveolata</taxon>
        <taxon>Dinophyceae</taxon>
        <taxon>Suessiales</taxon>
        <taxon>Symbiodiniaceae</taxon>
        <taxon>Durusdinium</taxon>
    </lineage>
</organism>
<evidence type="ECO:0000256" key="2">
    <source>
        <dbReference type="ARBA" id="ARBA00010979"/>
    </source>
</evidence>
<evidence type="ECO:0000256" key="3">
    <source>
        <dbReference type="ARBA" id="ARBA00023242"/>
    </source>
</evidence>
<sequence>MDWVTATPTMNTSDEVEFRPLEDQLVRTGTAPVKALSLAERLEKLRKAWKMAKEWRKTSQSVHEVKAIPSQLWVKKEGEEGKAAAPAPRFTDPGSLLQLPGKRRTATRADGPADLDEIDPTLGAWLPSGSLSQQLSEVQQHLRERKARAVPQASDKNPEARSRAYRERIRSEADADLQANGLAAAEGEEPEESEDDNEMIREAKAKAKAKKERKAAEAAAKVKAKVAKQYRPESNVEGRRGTSKQILENRGLVRHRKHKAGNARVANRDKYTKLVKRRKGAVQEMREAAADGATYEGEATGVRTNLRKSLKLG</sequence>
<accession>A0ABP0RWD0</accession>
<evidence type="ECO:0000313" key="6">
    <source>
        <dbReference type="EMBL" id="CAK9104284.1"/>
    </source>
</evidence>
<dbReference type="PANTHER" id="PTHR13237:SF8">
    <property type="entry name" value="SOMETHING ABOUT SILENCING PROTEIN 10"/>
    <property type="match status" value="1"/>
</dbReference>
<comment type="caution">
    <text evidence="6">The sequence shown here is derived from an EMBL/GenBank/DDBJ whole genome shotgun (WGS) entry which is preliminary data.</text>
</comment>